<accession>A0A8S1EWV0</accession>
<evidence type="ECO:0000313" key="2">
    <source>
        <dbReference type="Proteomes" id="UP000494206"/>
    </source>
</evidence>
<evidence type="ECO:0000313" key="1">
    <source>
        <dbReference type="EMBL" id="CAB3405200.1"/>
    </source>
</evidence>
<dbReference type="EMBL" id="CADEPM010000004">
    <property type="protein sequence ID" value="CAB3405200.1"/>
    <property type="molecule type" value="Genomic_DNA"/>
</dbReference>
<comment type="caution">
    <text evidence="1">The sequence shown here is derived from an EMBL/GenBank/DDBJ whole genome shotgun (WGS) entry which is preliminary data.</text>
</comment>
<organism evidence="1 2">
    <name type="scientific">Caenorhabditis bovis</name>
    <dbReference type="NCBI Taxonomy" id="2654633"/>
    <lineage>
        <taxon>Eukaryota</taxon>
        <taxon>Metazoa</taxon>
        <taxon>Ecdysozoa</taxon>
        <taxon>Nematoda</taxon>
        <taxon>Chromadorea</taxon>
        <taxon>Rhabditida</taxon>
        <taxon>Rhabditina</taxon>
        <taxon>Rhabditomorpha</taxon>
        <taxon>Rhabditoidea</taxon>
        <taxon>Rhabditidae</taxon>
        <taxon>Peloderinae</taxon>
        <taxon>Caenorhabditis</taxon>
    </lineage>
</organism>
<dbReference type="AlphaFoldDB" id="A0A8S1EWV0"/>
<proteinExistence type="predicted"/>
<gene>
    <name evidence="1" type="ORF">CBOVIS_LOCUS7425</name>
</gene>
<reference evidence="1 2" key="1">
    <citation type="submission" date="2020-04" db="EMBL/GenBank/DDBJ databases">
        <authorList>
            <person name="Laetsch R D."/>
            <person name="Stevens L."/>
            <person name="Kumar S."/>
            <person name="Blaxter L. M."/>
        </authorList>
    </citation>
    <scope>NUCLEOTIDE SEQUENCE [LARGE SCALE GENOMIC DNA]</scope>
</reference>
<name>A0A8S1EWV0_9PELO</name>
<keyword evidence="2" id="KW-1185">Reference proteome</keyword>
<protein>
    <submittedName>
        <fullName evidence="1">Uncharacterized protein</fullName>
    </submittedName>
</protein>
<sequence length="159" mass="18896">MSMIYFNHLYAEFEAIGHSVTGERQLKFNILKRIHSMARAMVRLDKHGDEAVRARQQADMEAINAIGVEFDPRFRFDWDMINEHLEFMVQREHEIAELTCNVTKNIRRLELLHSSWDLLQDAWFGYIERHLKQTYYCDCGEKPFDSSKFGFGFEEIVLD</sequence>
<dbReference type="Proteomes" id="UP000494206">
    <property type="component" value="Unassembled WGS sequence"/>
</dbReference>